<evidence type="ECO:0000313" key="1">
    <source>
        <dbReference type="EMBL" id="DAD99035.1"/>
    </source>
</evidence>
<name>A0A8S5NYJ1_9CAUD</name>
<protein>
    <submittedName>
        <fullName evidence="1">Uncharacterized protein</fullName>
    </submittedName>
</protein>
<accession>A0A8S5NYJ1</accession>
<dbReference type="EMBL" id="BK015273">
    <property type="protein sequence ID" value="DAD99035.1"/>
    <property type="molecule type" value="Genomic_DNA"/>
</dbReference>
<organism evidence="1">
    <name type="scientific">Siphoviridae sp. ctVzN31</name>
    <dbReference type="NCBI Taxonomy" id="2825534"/>
    <lineage>
        <taxon>Viruses</taxon>
        <taxon>Duplodnaviria</taxon>
        <taxon>Heunggongvirae</taxon>
        <taxon>Uroviricota</taxon>
        <taxon>Caudoviricetes</taxon>
    </lineage>
</organism>
<sequence length="361" mass="38820">MEYSAGTDSGRTLTLDCPWGTQKMAEDILSRIQGFQYQPYTADGAHIDPAAEIGDGFAAGNLYSGIYSKNISHGALYTANVSAPGGEKINYKYEYKTPTQRKIERHYSEMKSTFKVQADQISAEVSARIEQGDELTSRLDIQSDQISARVTKTGGSSSSFGWELLDDSWTVKANNTTVFQITKSGAEVRGKITALSGKIGGFDIQSDYLSYNNQVWNGTNSRGIYIGVNGIQCGSEANGVQITPTGNLYAENGYFRGSVSAGMIDYGGSDGYLDGSGLASHSVYGSEIGYNTISTAYTSGGINTSLGYADFANGVFNGWNTASYVDASVLFASSFYFKDKEVAWRTIKDGNGLSQTVLVRA</sequence>
<reference evidence="1" key="1">
    <citation type="journal article" date="2021" name="Proc. Natl. Acad. Sci. U.S.A.">
        <title>A Catalog of Tens of Thousands of Viruses from Human Metagenomes Reveals Hidden Associations with Chronic Diseases.</title>
        <authorList>
            <person name="Tisza M.J."/>
            <person name="Buck C.B."/>
        </authorList>
    </citation>
    <scope>NUCLEOTIDE SEQUENCE</scope>
    <source>
        <strain evidence="1">CtVzN31</strain>
    </source>
</reference>
<proteinExistence type="predicted"/>